<accession>A0A1M5SV33</accession>
<gene>
    <name evidence="1" type="ORF">SAMN05216361_0100</name>
</gene>
<dbReference type="RefSeq" id="WP_139241665.1">
    <property type="nucleotide sequence ID" value="NZ_FQWD01000012.1"/>
</dbReference>
<keyword evidence="2" id="KW-1185">Reference proteome</keyword>
<evidence type="ECO:0000313" key="1">
    <source>
        <dbReference type="EMBL" id="SHH42339.1"/>
    </source>
</evidence>
<reference evidence="2" key="1">
    <citation type="submission" date="2016-11" db="EMBL/GenBank/DDBJ databases">
        <authorList>
            <person name="Varghese N."/>
            <person name="Submissions S."/>
        </authorList>
    </citation>
    <scope>NUCLEOTIDE SEQUENCE [LARGE SCALE GENOMIC DNA]</scope>
    <source>
        <strain evidence="2">CGMCC 1.8995</strain>
    </source>
</reference>
<organism evidence="1 2">
    <name type="scientific">Marisediminitalea aggregata</name>
    <dbReference type="NCBI Taxonomy" id="634436"/>
    <lineage>
        <taxon>Bacteria</taxon>
        <taxon>Pseudomonadati</taxon>
        <taxon>Pseudomonadota</taxon>
        <taxon>Gammaproteobacteria</taxon>
        <taxon>Alteromonadales</taxon>
        <taxon>Alteromonadaceae</taxon>
        <taxon>Marisediminitalea</taxon>
    </lineage>
</organism>
<dbReference type="AlphaFoldDB" id="A0A1M5SV33"/>
<proteinExistence type="predicted"/>
<name>A0A1M5SV33_9ALTE</name>
<evidence type="ECO:0000313" key="2">
    <source>
        <dbReference type="Proteomes" id="UP000184520"/>
    </source>
</evidence>
<dbReference type="STRING" id="634436.SAMN05216361_0100"/>
<protein>
    <submittedName>
        <fullName evidence="1">Uncharacterized protein</fullName>
    </submittedName>
</protein>
<dbReference type="EMBL" id="FQWD01000012">
    <property type="protein sequence ID" value="SHH42339.1"/>
    <property type="molecule type" value="Genomic_DNA"/>
</dbReference>
<dbReference type="Proteomes" id="UP000184520">
    <property type="component" value="Unassembled WGS sequence"/>
</dbReference>
<sequence>MTKPNLRSEQCITRHCSLRTKKRLCAYHCLWFLCGLILLVPQSLANGYWTFTHSPPSFQRNSEILDISDYRHELTSFCCERLARLFPELPVNRDESRRIVFNTNASYFYFVADCEIRFCNQFVSRFVESLKKALPVRFVDGKSYASGALTEQILCEGALKDCSGSEQLSSDEFSELPFELYISMFNVQQSPAGLEVVVAIGNVLEGFHIVDVFDSERISRRMINRNADRLADKIVYVSNVHAVSD</sequence>